<gene>
    <name evidence="2" type="ORF">A0J61_05190</name>
</gene>
<evidence type="ECO:0000256" key="1">
    <source>
        <dbReference type="SAM" id="Phobius"/>
    </source>
</evidence>
<name>A0A1C7NDC0_9FUNG</name>
<dbReference type="Proteomes" id="UP000093000">
    <property type="component" value="Unassembled WGS sequence"/>
</dbReference>
<reference evidence="2 3" key="1">
    <citation type="submission" date="2016-03" db="EMBL/GenBank/DDBJ databases">
        <title>Choanephora cucurbitarum.</title>
        <authorList>
            <person name="Min B."/>
            <person name="Park H."/>
            <person name="Park J.-H."/>
            <person name="Shin H.-D."/>
            <person name="Choi I.-G."/>
        </authorList>
    </citation>
    <scope>NUCLEOTIDE SEQUENCE [LARGE SCALE GENOMIC DNA]</scope>
    <source>
        <strain evidence="2 3">KUS-F28377</strain>
    </source>
</reference>
<keyword evidence="1" id="KW-0812">Transmembrane</keyword>
<feature type="transmembrane region" description="Helical" evidence="1">
    <location>
        <begin position="70"/>
        <end position="90"/>
    </location>
</feature>
<keyword evidence="1" id="KW-1133">Transmembrane helix</keyword>
<protein>
    <submittedName>
        <fullName evidence="2">Uncharacterized protein</fullName>
    </submittedName>
</protein>
<dbReference type="AlphaFoldDB" id="A0A1C7NDC0"/>
<keyword evidence="1" id="KW-0472">Membrane</keyword>
<proteinExistence type="predicted"/>
<dbReference type="EMBL" id="LUGH01000274">
    <property type="protein sequence ID" value="OBZ86759.1"/>
    <property type="molecule type" value="Genomic_DNA"/>
</dbReference>
<dbReference type="InParanoid" id="A0A1C7NDC0"/>
<comment type="caution">
    <text evidence="2">The sequence shown here is derived from an EMBL/GenBank/DDBJ whole genome shotgun (WGS) entry which is preliminary data.</text>
</comment>
<evidence type="ECO:0000313" key="3">
    <source>
        <dbReference type="Proteomes" id="UP000093000"/>
    </source>
</evidence>
<keyword evidence="3" id="KW-1185">Reference proteome</keyword>
<organism evidence="2 3">
    <name type="scientific">Choanephora cucurbitarum</name>
    <dbReference type="NCBI Taxonomy" id="101091"/>
    <lineage>
        <taxon>Eukaryota</taxon>
        <taxon>Fungi</taxon>
        <taxon>Fungi incertae sedis</taxon>
        <taxon>Mucoromycota</taxon>
        <taxon>Mucoromycotina</taxon>
        <taxon>Mucoromycetes</taxon>
        <taxon>Mucorales</taxon>
        <taxon>Mucorineae</taxon>
        <taxon>Choanephoraceae</taxon>
        <taxon>Choanephoroideae</taxon>
        <taxon>Choanephora</taxon>
    </lineage>
</organism>
<evidence type="ECO:0000313" key="2">
    <source>
        <dbReference type="EMBL" id="OBZ86759.1"/>
    </source>
</evidence>
<accession>A0A1C7NDC0</accession>
<dbReference type="OrthoDB" id="2290457at2759"/>
<sequence length="92" mass="10662">MFFGDEAVFKKHIENDHVITTVIHSHNRRTYSYDIKNVNASIAIFEAEAKVKREIDELERWSIESNCMGVITNSGLLVIFWCLICCIHFATK</sequence>